<protein>
    <submittedName>
        <fullName evidence="1">Uncharacterized protein</fullName>
    </submittedName>
</protein>
<evidence type="ECO:0000313" key="2">
    <source>
        <dbReference type="Proteomes" id="UP000076962"/>
    </source>
</evidence>
<proteinExistence type="predicted"/>
<dbReference type="AlphaFoldDB" id="A0A176S106"/>
<evidence type="ECO:0000313" key="1">
    <source>
        <dbReference type="EMBL" id="OAD21644.1"/>
    </source>
</evidence>
<gene>
    <name evidence="1" type="ORF">THIOM_002583</name>
</gene>
<name>A0A176S106_9GAMM</name>
<dbReference type="Proteomes" id="UP000076962">
    <property type="component" value="Unassembled WGS sequence"/>
</dbReference>
<dbReference type="EMBL" id="LUTY01001489">
    <property type="protein sequence ID" value="OAD21644.1"/>
    <property type="molecule type" value="Genomic_DNA"/>
</dbReference>
<keyword evidence="2" id="KW-1185">Reference proteome</keyword>
<comment type="caution">
    <text evidence="1">The sequence shown here is derived from an EMBL/GenBank/DDBJ whole genome shotgun (WGS) entry which is preliminary data.</text>
</comment>
<reference evidence="1 2" key="1">
    <citation type="submission" date="2016-05" db="EMBL/GenBank/DDBJ databases">
        <title>Single-cell genome of chain-forming Candidatus Thiomargarita nelsonii and comparison to other large sulfur-oxidizing bacteria.</title>
        <authorList>
            <person name="Winkel M."/>
            <person name="Salman V."/>
            <person name="Woyke T."/>
            <person name="Schulz-Vogt H."/>
            <person name="Richter M."/>
            <person name="Flood B."/>
            <person name="Bailey J."/>
            <person name="Amann R."/>
            <person name="Mussmann M."/>
        </authorList>
    </citation>
    <scope>NUCLEOTIDE SEQUENCE [LARGE SCALE GENOMIC DNA]</scope>
    <source>
        <strain evidence="1 2">THI036</strain>
    </source>
</reference>
<sequence length="92" mass="10858">MYHYESGTETLNLLVNERVKYPNYGHECYHYHHRRGANIRAFGEEKSHHFAPNYPNQSIFSQRTRQISRNIIRFLPLVSMTKAQVVPVLSIV</sequence>
<organism evidence="1 2">
    <name type="scientific">Candidatus Thiomargarita nelsonii</name>
    <dbReference type="NCBI Taxonomy" id="1003181"/>
    <lineage>
        <taxon>Bacteria</taxon>
        <taxon>Pseudomonadati</taxon>
        <taxon>Pseudomonadota</taxon>
        <taxon>Gammaproteobacteria</taxon>
        <taxon>Thiotrichales</taxon>
        <taxon>Thiotrichaceae</taxon>
        <taxon>Thiomargarita</taxon>
    </lineage>
</organism>
<accession>A0A176S106</accession>